<proteinExistence type="predicted"/>
<reference evidence="2" key="1">
    <citation type="submission" date="2025-08" db="UniProtKB">
        <authorList>
            <consortium name="Ensembl"/>
        </authorList>
    </citation>
    <scope>IDENTIFICATION</scope>
</reference>
<dbReference type="Ensembl" id="ENSUPAT00010023990.1">
    <property type="protein sequence ID" value="ENSUPAP00010021074.1"/>
    <property type="gene ID" value="ENSUPAG00010016737.1"/>
</dbReference>
<dbReference type="AlphaFoldDB" id="A0A8D2HY11"/>
<reference evidence="2" key="2">
    <citation type="submission" date="2025-09" db="UniProtKB">
        <authorList>
            <consortium name="Ensembl"/>
        </authorList>
    </citation>
    <scope>IDENTIFICATION</scope>
</reference>
<evidence type="ECO:0000313" key="3">
    <source>
        <dbReference type="Proteomes" id="UP000694417"/>
    </source>
</evidence>
<feature type="compositionally biased region" description="Polar residues" evidence="1">
    <location>
        <begin position="9"/>
        <end position="35"/>
    </location>
</feature>
<dbReference type="Proteomes" id="UP000694417">
    <property type="component" value="Unplaced"/>
</dbReference>
<evidence type="ECO:0000256" key="1">
    <source>
        <dbReference type="SAM" id="MobiDB-lite"/>
    </source>
</evidence>
<protein>
    <submittedName>
        <fullName evidence="2">Uncharacterized protein</fullName>
    </submittedName>
</protein>
<feature type="compositionally biased region" description="Low complexity" evidence="1">
    <location>
        <begin position="98"/>
        <end position="124"/>
    </location>
</feature>
<keyword evidence="3" id="KW-1185">Reference proteome</keyword>
<organism evidence="2 3">
    <name type="scientific">Urocitellus parryii</name>
    <name type="common">Arctic ground squirrel</name>
    <name type="synonym">Spermophilus parryii</name>
    <dbReference type="NCBI Taxonomy" id="9999"/>
    <lineage>
        <taxon>Eukaryota</taxon>
        <taxon>Metazoa</taxon>
        <taxon>Chordata</taxon>
        <taxon>Craniata</taxon>
        <taxon>Vertebrata</taxon>
        <taxon>Euteleostomi</taxon>
        <taxon>Mammalia</taxon>
        <taxon>Eutheria</taxon>
        <taxon>Euarchontoglires</taxon>
        <taxon>Glires</taxon>
        <taxon>Rodentia</taxon>
        <taxon>Sciuromorpha</taxon>
        <taxon>Sciuridae</taxon>
        <taxon>Xerinae</taxon>
        <taxon>Marmotini</taxon>
        <taxon>Urocitellus</taxon>
    </lineage>
</organism>
<feature type="region of interest" description="Disordered" evidence="1">
    <location>
        <begin position="70"/>
        <end position="158"/>
    </location>
</feature>
<feature type="region of interest" description="Disordered" evidence="1">
    <location>
        <begin position="1"/>
        <end position="43"/>
    </location>
</feature>
<sequence length="176" mass="18988">TIKALATQRRGSQARRPTSASTGRSVTAPWRSSTPPRGRTSWAAPRACVSTRCTLAGCVCTARCLPTCCGPRSSSPPPTTSPSWRLRSTRPPRPVSSPPSSRQGWAPGWRSPRSRTSSPSHPDPWAQLRVQGCRPHTIPKPHVWPGAGSHPGEGQGHCVLHHLQTSPLNSGRHTPW</sequence>
<name>A0A8D2HY11_UROPR</name>
<evidence type="ECO:0000313" key="2">
    <source>
        <dbReference type="Ensembl" id="ENSUPAP00010021074.1"/>
    </source>
</evidence>
<accession>A0A8D2HY11</accession>